<dbReference type="InterPro" id="IPR015424">
    <property type="entry name" value="PyrdxlP-dep_Trfase"/>
</dbReference>
<keyword evidence="2" id="KW-0032">Aminotransferase</keyword>
<protein>
    <submittedName>
        <fullName evidence="6">Endo-1,4-beta-glucanase</fullName>
    </submittedName>
</protein>
<dbReference type="InterPro" id="IPR015421">
    <property type="entry name" value="PyrdxlP-dep_Trfase_major"/>
</dbReference>
<dbReference type="Pfam" id="PF00155">
    <property type="entry name" value="Aminotran_1_2"/>
    <property type="match status" value="1"/>
</dbReference>
<gene>
    <name evidence="6" type="ORF">F3Y22_tig00004779pilonHSYRG00145</name>
</gene>
<proteinExistence type="predicted"/>
<evidence type="ECO:0000256" key="1">
    <source>
        <dbReference type="ARBA" id="ARBA00001933"/>
    </source>
</evidence>
<comment type="caution">
    <text evidence="6">The sequence shown here is derived from an EMBL/GenBank/DDBJ whole genome shotgun (WGS) entry which is preliminary data.</text>
</comment>
<keyword evidence="3" id="KW-0808">Transferase</keyword>
<sequence>MEEKLSSVAKTFSPSLIQELSHLAQRCNAINLAEGFPAPPCIKQAGEMHGLNIGPLTDIAICYGQSEAFAAAIFSIIDKGDEVLLFDPCYATYEGSITIAGGIPVYVSLDPPQWTLDPAKFSSSFTSRTKAIVLNNPHNPTGKVFSREELEVIAECCHRWDCIAITDDGVYEYITFDDQKNETIASLPEMQERTIITLSLSKTFSITEFRSYVYSAWRIGWAIAPASAASAIRNIHVKITDSAPAPFQEAALTALSNQILRNPENRISVEKRFLYEVARFNRFLDSVQAPEFLLFVEYVKELIKQAGVLVVPGCGFFCGSDQPSDENCRYQQRYIRVAFCKSDATLSTAALNFGELMNTGGCPKLYC</sequence>
<dbReference type="Gene3D" id="3.90.1150.10">
    <property type="entry name" value="Aspartate Aminotransferase, domain 1"/>
    <property type="match status" value="1"/>
</dbReference>
<dbReference type="Proteomes" id="UP000436088">
    <property type="component" value="Unassembled WGS sequence"/>
</dbReference>
<dbReference type="GO" id="GO:0005737">
    <property type="term" value="C:cytoplasm"/>
    <property type="evidence" value="ECO:0007669"/>
    <property type="project" value="TreeGrafter"/>
</dbReference>
<dbReference type="Gene3D" id="3.40.640.10">
    <property type="entry name" value="Type I PLP-dependent aspartate aminotransferase-like (Major domain)"/>
    <property type="match status" value="1"/>
</dbReference>
<dbReference type="InterPro" id="IPR051326">
    <property type="entry name" value="Kynurenine-oxoglutarate_AT"/>
</dbReference>
<dbReference type="CDD" id="cd00609">
    <property type="entry name" value="AAT_like"/>
    <property type="match status" value="1"/>
</dbReference>
<reference evidence="6" key="1">
    <citation type="submission" date="2019-09" db="EMBL/GenBank/DDBJ databases">
        <title>Draft genome information of white flower Hibiscus syriacus.</title>
        <authorList>
            <person name="Kim Y.-M."/>
        </authorList>
    </citation>
    <scope>NUCLEOTIDE SEQUENCE [LARGE SCALE GENOMIC DNA]</scope>
    <source>
        <strain evidence="6">YM2019G1</strain>
    </source>
</reference>
<name>A0A6A3CL72_HIBSY</name>
<evidence type="ECO:0000256" key="4">
    <source>
        <dbReference type="ARBA" id="ARBA00022898"/>
    </source>
</evidence>
<dbReference type="GO" id="GO:0030170">
    <property type="term" value="F:pyridoxal phosphate binding"/>
    <property type="evidence" value="ECO:0007669"/>
    <property type="project" value="InterPro"/>
</dbReference>
<comment type="cofactor">
    <cofactor evidence="1">
        <name>pyridoxal 5'-phosphate</name>
        <dbReference type="ChEBI" id="CHEBI:597326"/>
    </cofactor>
</comment>
<feature type="domain" description="Aminotransferase class I/classII large" evidence="5">
    <location>
        <begin position="51"/>
        <end position="345"/>
    </location>
</feature>
<dbReference type="SUPFAM" id="SSF53383">
    <property type="entry name" value="PLP-dependent transferases"/>
    <property type="match status" value="1"/>
</dbReference>
<dbReference type="InterPro" id="IPR004839">
    <property type="entry name" value="Aminotransferase_I/II_large"/>
</dbReference>
<organism evidence="6 7">
    <name type="scientific">Hibiscus syriacus</name>
    <name type="common">Rose of Sharon</name>
    <dbReference type="NCBI Taxonomy" id="106335"/>
    <lineage>
        <taxon>Eukaryota</taxon>
        <taxon>Viridiplantae</taxon>
        <taxon>Streptophyta</taxon>
        <taxon>Embryophyta</taxon>
        <taxon>Tracheophyta</taxon>
        <taxon>Spermatophyta</taxon>
        <taxon>Magnoliopsida</taxon>
        <taxon>eudicotyledons</taxon>
        <taxon>Gunneridae</taxon>
        <taxon>Pentapetalae</taxon>
        <taxon>rosids</taxon>
        <taxon>malvids</taxon>
        <taxon>Malvales</taxon>
        <taxon>Malvaceae</taxon>
        <taxon>Malvoideae</taxon>
        <taxon>Hibiscus</taxon>
    </lineage>
</organism>
<keyword evidence="4" id="KW-0663">Pyridoxal phosphate</keyword>
<keyword evidence="7" id="KW-1185">Reference proteome</keyword>
<dbReference type="EMBL" id="VEPZ02000279">
    <property type="protein sequence ID" value="KAE8728131.1"/>
    <property type="molecule type" value="Genomic_DNA"/>
</dbReference>
<accession>A0A6A3CL72</accession>
<evidence type="ECO:0000256" key="2">
    <source>
        <dbReference type="ARBA" id="ARBA00022576"/>
    </source>
</evidence>
<dbReference type="AlphaFoldDB" id="A0A6A3CL72"/>
<dbReference type="GO" id="GO:0016212">
    <property type="term" value="F:kynurenine-oxoglutarate transaminase activity"/>
    <property type="evidence" value="ECO:0007669"/>
    <property type="project" value="TreeGrafter"/>
</dbReference>
<evidence type="ECO:0000313" key="6">
    <source>
        <dbReference type="EMBL" id="KAE8728131.1"/>
    </source>
</evidence>
<dbReference type="PANTHER" id="PTHR43807">
    <property type="entry name" value="FI04487P"/>
    <property type="match status" value="1"/>
</dbReference>
<dbReference type="InterPro" id="IPR015422">
    <property type="entry name" value="PyrdxlP-dep_Trfase_small"/>
</dbReference>
<evidence type="ECO:0000256" key="3">
    <source>
        <dbReference type="ARBA" id="ARBA00022679"/>
    </source>
</evidence>
<evidence type="ECO:0000313" key="7">
    <source>
        <dbReference type="Proteomes" id="UP000436088"/>
    </source>
</evidence>
<dbReference type="PANTHER" id="PTHR43807:SF12">
    <property type="entry name" value="AMINOTRANSFERASE, CLASSES I AND II FAMILY PROTEIN, EXPRESSED"/>
    <property type="match status" value="1"/>
</dbReference>
<evidence type="ECO:0000259" key="5">
    <source>
        <dbReference type="Pfam" id="PF00155"/>
    </source>
</evidence>